<dbReference type="InterPro" id="IPR029063">
    <property type="entry name" value="SAM-dependent_MTases_sf"/>
</dbReference>
<gene>
    <name evidence="1" type="ORF">ROZALSC1DRAFT_23938</name>
</gene>
<evidence type="ECO:0008006" key="3">
    <source>
        <dbReference type="Google" id="ProtNLM"/>
    </source>
</evidence>
<dbReference type="SUPFAM" id="SSF53335">
    <property type="entry name" value="S-adenosyl-L-methionine-dependent methyltransferases"/>
    <property type="match status" value="1"/>
</dbReference>
<dbReference type="EMBL" id="ML005708">
    <property type="protein sequence ID" value="RKP17705.1"/>
    <property type="molecule type" value="Genomic_DNA"/>
</dbReference>
<name>A0A4P9YES6_ROZAC</name>
<evidence type="ECO:0000313" key="1">
    <source>
        <dbReference type="EMBL" id="RKP17705.1"/>
    </source>
</evidence>
<evidence type="ECO:0000313" key="2">
    <source>
        <dbReference type="Proteomes" id="UP000281549"/>
    </source>
</evidence>
<dbReference type="Pfam" id="PF10294">
    <property type="entry name" value="Methyltransf_16"/>
    <property type="match status" value="1"/>
</dbReference>
<dbReference type="PANTHER" id="PTHR14614">
    <property type="entry name" value="HEPATOCELLULAR CARCINOMA-ASSOCIATED ANTIGEN"/>
    <property type="match status" value="1"/>
</dbReference>
<proteinExistence type="predicted"/>
<reference evidence="2" key="1">
    <citation type="journal article" date="2018" name="Nat. Microbiol.">
        <title>Leveraging single-cell genomics to expand the fungal tree of life.</title>
        <authorList>
            <person name="Ahrendt S.R."/>
            <person name="Quandt C.A."/>
            <person name="Ciobanu D."/>
            <person name="Clum A."/>
            <person name="Salamov A."/>
            <person name="Andreopoulos B."/>
            <person name="Cheng J.F."/>
            <person name="Woyke T."/>
            <person name="Pelin A."/>
            <person name="Henrissat B."/>
            <person name="Reynolds N.K."/>
            <person name="Benny G.L."/>
            <person name="Smith M.E."/>
            <person name="James T.Y."/>
            <person name="Grigoriev I.V."/>
        </authorList>
    </citation>
    <scope>NUCLEOTIDE SEQUENCE [LARGE SCALE GENOMIC DNA]</scope>
    <source>
        <strain evidence="2">CSF55</strain>
    </source>
</reference>
<dbReference type="InterPro" id="IPR019410">
    <property type="entry name" value="Methyltransf_16"/>
</dbReference>
<sequence>MDLENSFETIKGWILVHSVPFKTFKNYAAEIDSTAFQILILDVFQECLNEDILDLPYIQRFIKLYIHHLEDSFSEVSDQMYEFYAKLLNLSENRLSHSNSHEKSLRVLSLNGIKVKFKVDINKISNGTTGLSVWSACFAVLDYLCKEGNSFIVKKRVLEIGSGIGLLALGCAALGAENVIATDAHSMVLNSLNENLKISNFDILITKTHLYKIKSKLKS</sequence>
<dbReference type="Proteomes" id="UP000281549">
    <property type="component" value="Unassembled WGS sequence"/>
</dbReference>
<protein>
    <recommendedName>
        <fullName evidence="3">FAM86 N-terminal domain-containing protein</fullName>
    </recommendedName>
</protein>
<dbReference type="Gene3D" id="3.40.50.150">
    <property type="entry name" value="Vaccinia Virus protein VP39"/>
    <property type="match status" value="1"/>
</dbReference>
<accession>A0A4P9YES6</accession>
<dbReference type="AlphaFoldDB" id="A0A4P9YES6"/>
<organism evidence="1 2">
    <name type="scientific">Rozella allomycis (strain CSF55)</name>
    <dbReference type="NCBI Taxonomy" id="988480"/>
    <lineage>
        <taxon>Eukaryota</taxon>
        <taxon>Fungi</taxon>
        <taxon>Fungi incertae sedis</taxon>
        <taxon>Cryptomycota</taxon>
        <taxon>Cryptomycota incertae sedis</taxon>
        <taxon>Rozella</taxon>
    </lineage>
</organism>